<gene>
    <name evidence="2" type="ORF">J2S11_002761</name>
</gene>
<keyword evidence="1" id="KW-1133">Transmembrane helix</keyword>
<evidence type="ECO:0000313" key="2">
    <source>
        <dbReference type="EMBL" id="MDQ0166845.1"/>
    </source>
</evidence>
<evidence type="ECO:0000256" key="1">
    <source>
        <dbReference type="SAM" id="Phobius"/>
    </source>
</evidence>
<evidence type="ECO:0008006" key="4">
    <source>
        <dbReference type="Google" id="ProtNLM"/>
    </source>
</evidence>
<proteinExistence type="predicted"/>
<dbReference type="Proteomes" id="UP001235840">
    <property type="component" value="Unassembled WGS sequence"/>
</dbReference>
<dbReference type="NCBIfam" id="NF033880">
    <property type="entry name" value="Prli42"/>
    <property type="match status" value="1"/>
</dbReference>
<dbReference type="InterPro" id="IPR049722">
    <property type="entry name" value="Prli42-like"/>
</dbReference>
<evidence type="ECO:0000313" key="3">
    <source>
        <dbReference type="Proteomes" id="UP001235840"/>
    </source>
</evidence>
<sequence>MMPKKFVKVVVYVLVGALVISSLMMGAGFFL</sequence>
<reference evidence="2 3" key="1">
    <citation type="submission" date="2023-07" db="EMBL/GenBank/DDBJ databases">
        <title>Genomic Encyclopedia of Type Strains, Phase IV (KMG-IV): sequencing the most valuable type-strain genomes for metagenomic binning, comparative biology and taxonomic classification.</title>
        <authorList>
            <person name="Goeker M."/>
        </authorList>
    </citation>
    <scope>NUCLEOTIDE SEQUENCE [LARGE SCALE GENOMIC DNA]</scope>
    <source>
        <strain evidence="2 3">DSM 12751</strain>
    </source>
</reference>
<dbReference type="EMBL" id="JAUSTY010000011">
    <property type="protein sequence ID" value="MDQ0166845.1"/>
    <property type="molecule type" value="Genomic_DNA"/>
</dbReference>
<keyword evidence="1" id="KW-0812">Transmembrane</keyword>
<accession>A0ABT9W1X1</accession>
<dbReference type="RefSeq" id="WP_307395370.1">
    <property type="nucleotide sequence ID" value="NZ_BAAADK010000003.1"/>
</dbReference>
<protein>
    <recommendedName>
        <fullName evidence="4">Stressosome-associated protein Prli42</fullName>
    </recommendedName>
</protein>
<keyword evidence="3" id="KW-1185">Reference proteome</keyword>
<name>A0ABT9W1X1_9BACI</name>
<feature type="transmembrane region" description="Helical" evidence="1">
    <location>
        <begin position="9"/>
        <end position="30"/>
    </location>
</feature>
<keyword evidence="1" id="KW-0472">Membrane</keyword>
<organism evidence="2 3">
    <name type="scientific">Caldalkalibacillus horti</name>
    <dbReference type="NCBI Taxonomy" id="77523"/>
    <lineage>
        <taxon>Bacteria</taxon>
        <taxon>Bacillati</taxon>
        <taxon>Bacillota</taxon>
        <taxon>Bacilli</taxon>
        <taxon>Bacillales</taxon>
        <taxon>Bacillaceae</taxon>
        <taxon>Caldalkalibacillus</taxon>
    </lineage>
</organism>
<comment type="caution">
    <text evidence="2">The sequence shown here is derived from an EMBL/GenBank/DDBJ whole genome shotgun (WGS) entry which is preliminary data.</text>
</comment>